<dbReference type="AlphaFoldDB" id="A0A5N6EUM0"/>
<dbReference type="Proteomes" id="UP000326799">
    <property type="component" value="Unassembled WGS sequence"/>
</dbReference>
<proteinExistence type="predicted"/>
<gene>
    <name evidence="2" type="ORF">BDV33DRAFT_202697</name>
</gene>
<dbReference type="PANTHER" id="PTHR24148:SF64">
    <property type="entry name" value="HETEROKARYON INCOMPATIBILITY DOMAIN-CONTAINING PROTEIN"/>
    <property type="match status" value="1"/>
</dbReference>
<reference evidence="2 3" key="1">
    <citation type="submission" date="2019-04" db="EMBL/GenBank/DDBJ databases">
        <title>Fungal friends and foes A comparative genomics study of 23 Aspergillus species from section Flavi.</title>
        <authorList>
            <consortium name="DOE Joint Genome Institute"/>
            <person name="Kjaerbolling I."/>
            <person name="Vesth T.C."/>
            <person name="Frisvad J.C."/>
            <person name="Nybo J.L."/>
            <person name="Theobald S."/>
            <person name="Kildgaard S."/>
            <person name="Petersen T.I."/>
            <person name="Kuo A."/>
            <person name="Sato A."/>
            <person name="Lyhne E.K."/>
            <person name="Kogle M.E."/>
            <person name="Wiebenga A."/>
            <person name="Kun R.S."/>
            <person name="Lubbers R.J."/>
            <person name="Makela M.R."/>
            <person name="Barry K."/>
            <person name="Chovatia M."/>
            <person name="Clum A."/>
            <person name="Daum C."/>
            <person name="Haridas S."/>
            <person name="He G."/>
            <person name="LaButti K."/>
            <person name="Lipzen A."/>
            <person name="Mondo S."/>
            <person name="Pangilinan J."/>
            <person name="Riley R."/>
            <person name="Salamov A."/>
            <person name="Simmons B.A."/>
            <person name="Magnuson J.K."/>
            <person name="Henrissat B."/>
            <person name="Mortensen U.H."/>
            <person name="Larsen T.O."/>
            <person name="De vries R.P."/>
            <person name="Grigoriev I.V."/>
            <person name="Machida M."/>
            <person name="Baker S.E."/>
            <person name="Andersen M.R."/>
        </authorList>
    </citation>
    <scope>NUCLEOTIDE SEQUENCE [LARGE SCALE GENOMIC DNA]</scope>
    <source>
        <strain evidence="2 3">CBS 126849</strain>
    </source>
</reference>
<name>A0A5N6EUM0_9EURO</name>
<sequence length="161" mass="18395">MAYRGQEYDMHFLGAEEQVRATKTILCNGKRLGVTANLYEALLSFRQPCLEIDMTERNAQVRMMGRIYQSAELVLVSLGDYSSKLAQGLPELEALAQRPPRELPPFELLIDDERTSTTAASSDPFKNDRFCISAAAMTALDLTNRQWLKRIWVLQEFFLEK</sequence>
<protein>
    <recommendedName>
        <fullName evidence="1">Heterokaryon incompatibility domain-containing protein</fullName>
    </recommendedName>
</protein>
<accession>A0A5N6EUM0</accession>
<evidence type="ECO:0000313" key="2">
    <source>
        <dbReference type="EMBL" id="KAB8221216.1"/>
    </source>
</evidence>
<evidence type="ECO:0000259" key="1">
    <source>
        <dbReference type="Pfam" id="PF06985"/>
    </source>
</evidence>
<feature type="domain" description="Heterokaryon incompatibility" evidence="1">
    <location>
        <begin position="18"/>
        <end position="156"/>
    </location>
</feature>
<keyword evidence="3" id="KW-1185">Reference proteome</keyword>
<organism evidence="2 3">
    <name type="scientific">Aspergillus novoparasiticus</name>
    <dbReference type="NCBI Taxonomy" id="986946"/>
    <lineage>
        <taxon>Eukaryota</taxon>
        <taxon>Fungi</taxon>
        <taxon>Dikarya</taxon>
        <taxon>Ascomycota</taxon>
        <taxon>Pezizomycotina</taxon>
        <taxon>Eurotiomycetes</taxon>
        <taxon>Eurotiomycetidae</taxon>
        <taxon>Eurotiales</taxon>
        <taxon>Aspergillaceae</taxon>
        <taxon>Aspergillus</taxon>
        <taxon>Aspergillus subgen. Circumdati</taxon>
    </lineage>
</organism>
<evidence type="ECO:0000313" key="3">
    <source>
        <dbReference type="Proteomes" id="UP000326799"/>
    </source>
</evidence>
<dbReference type="Pfam" id="PF06985">
    <property type="entry name" value="HET"/>
    <property type="match status" value="1"/>
</dbReference>
<dbReference type="EMBL" id="ML733422">
    <property type="protein sequence ID" value="KAB8221216.1"/>
    <property type="molecule type" value="Genomic_DNA"/>
</dbReference>
<dbReference type="InterPro" id="IPR010730">
    <property type="entry name" value="HET"/>
</dbReference>
<dbReference type="InterPro" id="IPR052895">
    <property type="entry name" value="HetReg/Transcr_Mod"/>
</dbReference>
<dbReference type="PANTHER" id="PTHR24148">
    <property type="entry name" value="ANKYRIN REPEAT DOMAIN-CONTAINING PROTEIN 39 HOMOLOG-RELATED"/>
    <property type="match status" value="1"/>
</dbReference>